<keyword evidence="1" id="KW-0175">Coiled coil</keyword>
<evidence type="ECO:0000313" key="3">
    <source>
        <dbReference type="EMBL" id="KKN55301.1"/>
    </source>
</evidence>
<proteinExistence type="predicted"/>
<protein>
    <submittedName>
        <fullName evidence="3">Uncharacterized protein</fullName>
    </submittedName>
</protein>
<dbReference type="AlphaFoldDB" id="A0A0F9U1W1"/>
<comment type="caution">
    <text evidence="3">The sequence shown here is derived from an EMBL/GenBank/DDBJ whole genome shotgun (WGS) entry which is preliminary data.</text>
</comment>
<feature type="compositionally biased region" description="Low complexity" evidence="2">
    <location>
        <begin position="160"/>
        <end position="173"/>
    </location>
</feature>
<evidence type="ECO:0000256" key="2">
    <source>
        <dbReference type="SAM" id="MobiDB-lite"/>
    </source>
</evidence>
<accession>A0A0F9U1W1</accession>
<organism evidence="3">
    <name type="scientific">marine sediment metagenome</name>
    <dbReference type="NCBI Taxonomy" id="412755"/>
    <lineage>
        <taxon>unclassified sequences</taxon>
        <taxon>metagenomes</taxon>
        <taxon>ecological metagenomes</taxon>
    </lineage>
</organism>
<dbReference type="EMBL" id="LAZR01000891">
    <property type="protein sequence ID" value="KKN55301.1"/>
    <property type="molecule type" value="Genomic_DNA"/>
</dbReference>
<feature type="region of interest" description="Disordered" evidence="2">
    <location>
        <begin position="134"/>
        <end position="187"/>
    </location>
</feature>
<sequence>MVQKEARLSRAWAENPEEYVEALIEGMTRNPDLAPKAANMALGIVEQNFREKDAEDAAMILEELEEDIREVRNRLMDIRLSKVGKVQSLVGSKYGRGTFIVQAQRMMDHISEIEDSLTNFLTAVEKHKRQFNRRYPGKLSSLQQNGMGVEPADDMGGVEPGAPGNMGASGAAPMPAPEPEAEPVAAP</sequence>
<gene>
    <name evidence="3" type="ORF">LCGC14_0583920</name>
</gene>
<name>A0A0F9U1W1_9ZZZZ</name>
<reference evidence="3" key="1">
    <citation type="journal article" date="2015" name="Nature">
        <title>Complex archaea that bridge the gap between prokaryotes and eukaryotes.</title>
        <authorList>
            <person name="Spang A."/>
            <person name="Saw J.H."/>
            <person name="Jorgensen S.L."/>
            <person name="Zaremba-Niedzwiedzka K."/>
            <person name="Martijn J."/>
            <person name="Lind A.E."/>
            <person name="van Eijk R."/>
            <person name="Schleper C."/>
            <person name="Guy L."/>
            <person name="Ettema T.J."/>
        </authorList>
    </citation>
    <scope>NUCLEOTIDE SEQUENCE</scope>
</reference>
<evidence type="ECO:0000256" key="1">
    <source>
        <dbReference type="SAM" id="Coils"/>
    </source>
</evidence>
<feature type="coiled-coil region" evidence="1">
    <location>
        <begin position="54"/>
        <end position="81"/>
    </location>
</feature>